<accession>A0A410DME6</accession>
<dbReference type="RefSeq" id="WP_128210701.1">
    <property type="nucleotide sequence ID" value="NZ_CP025746.1"/>
</dbReference>
<proteinExistence type="predicted"/>
<evidence type="ECO:0000256" key="1">
    <source>
        <dbReference type="SAM" id="Phobius"/>
    </source>
</evidence>
<reference evidence="2 3" key="1">
    <citation type="submission" date="2018-01" db="EMBL/GenBank/DDBJ databases">
        <title>Genome Sequencing and Assembly of Anaerobacter polyendosporus strain CT4.</title>
        <authorList>
            <person name="Tachaapaikoon C."/>
            <person name="Sutheeworapong S."/>
            <person name="Jenjaroenpun P."/>
            <person name="Wongsurawat T."/>
            <person name="Nookeaw I."/>
            <person name="Cheawchanlertfa P."/>
            <person name="Kosugi A."/>
            <person name="Cheevadhanarak S."/>
            <person name="Ratanakhanokchai K."/>
        </authorList>
    </citation>
    <scope>NUCLEOTIDE SEQUENCE [LARGE SCALE GENOMIC DNA]</scope>
    <source>
        <strain evidence="2 3">CT4</strain>
    </source>
</reference>
<dbReference type="OrthoDB" id="1938978at2"/>
<dbReference type="Proteomes" id="UP000286268">
    <property type="component" value="Chromosome"/>
</dbReference>
<sequence>MECLEFKEKVIEFIERQLSGDYNNQMEQHIDECETCRKYYEDKTFIRDSMFNDMAREDFTYSSRKSNIMGSIDLDRYNKNSVKAISIVRRNNKKLIHFGLAVASLFIFMVILPVMELDSKNKNSPISYGSSYTEKEIKDAKKDIKDENKLSISITEDGDMTKRYIGTSSEASKDLVNGKDKEITLVASNSIYLILDNESVFYYSLNNKTNFYLKEGIFNSDGNNYDSDKRVYSPTKRFILLVDKSISSNCYIVDTKLSEILRVNSTEPIDEGNITWSTNDRYLCIQVQEDIYLYNLDSKKISYVSNENKDTVKYVTDEGIIITSKNTLLPSNKPIEGINPYELFAYNNYIYALCYDDKKNTELYQYDYSNNRLSKIFDLGYRRYTYDKKSDSPFLISVNTDVNGNDEGRIFNINTMKVHYYSSTIDIQNDFKNYISPSGNRYISKTTNSDGKPIFNLYTEGKSDIITIPNVNLIETFVNDDTIIYGERKIKGSGAVFQAVRLNLNSGEKKGIFTVPEK</sequence>
<gene>
    <name evidence="2" type="ORF">C1I91_00300</name>
</gene>
<dbReference type="EMBL" id="CP025746">
    <property type="protein sequence ID" value="QAA30250.1"/>
    <property type="molecule type" value="Genomic_DNA"/>
</dbReference>
<keyword evidence="1" id="KW-1133">Transmembrane helix</keyword>
<dbReference type="KEGG" id="cmah:C1I91_00300"/>
<organism evidence="2 3">
    <name type="scientific">Clostridium manihotivorum</name>
    <dbReference type="NCBI Taxonomy" id="2320868"/>
    <lineage>
        <taxon>Bacteria</taxon>
        <taxon>Bacillati</taxon>
        <taxon>Bacillota</taxon>
        <taxon>Clostridia</taxon>
        <taxon>Eubacteriales</taxon>
        <taxon>Clostridiaceae</taxon>
        <taxon>Clostridium</taxon>
    </lineage>
</organism>
<dbReference type="SUPFAM" id="SSF82171">
    <property type="entry name" value="DPP6 N-terminal domain-like"/>
    <property type="match status" value="1"/>
</dbReference>
<keyword evidence="1" id="KW-0812">Transmembrane</keyword>
<name>A0A410DME6_9CLOT</name>
<dbReference type="AlphaFoldDB" id="A0A410DME6"/>
<protein>
    <recommendedName>
        <fullName evidence="4">Zinc-finger domain-containing protein</fullName>
    </recommendedName>
</protein>
<keyword evidence="3" id="KW-1185">Reference proteome</keyword>
<keyword evidence="1" id="KW-0472">Membrane</keyword>
<evidence type="ECO:0000313" key="2">
    <source>
        <dbReference type="EMBL" id="QAA30250.1"/>
    </source>
</evidence>
<evidence type="ECO:0000313" key="3">
    <source>
        <dbReference type="Proteomes" id="UP000286268"/>
    </source>
</evidence>
<evidence type="ECO:0008006" key="4">
    <source>
        <dbReference type="Google" id="ProtNLM"/>
    </source>
</evidence>
<feature type="transmembrane region" description="Helical" evidence="1">
    <location>
        <begin position="95"/>
        <end position="115"/>
    </location>
</feature>